<evidence type="ECO:0000256" key="3">
    <source>
        <dbReference type="ARBA" id="ARBA00022679"/>
    </source>
</evidence>
<accession>A0A6V7PEX0</accession>
<keyword evidence="3" id="KW-0808">Transferase</keyword>
<dbReference type="GO" id="GO:0005829">
    <property type="term" value="C:cytosol"/>
    <property type="evidence" value="ECO:0007669"/>
    <property type="project" value="TreeGrafter"/>
</dbReference>
<dbReference type="GO" id="GO:0009443">
    <property type="term" value="P:pyridoxal 5'-phosphate salvage"/>
    <property type="evidence" value="ECO:0007669"/>
    <property type="project" value="InterPro"/>
</dbReference>
<gene>
    <name evidence="8" type="ORF">CB5_LOCUS12643</name>
</gene>
<keyword evidence="5" id="KW-0418">Kinase</keyword>
<evidence type="ECO:0000256" key="5">
    <source>
        <dbReference type="ARBA" id="ARBA00022777"/>
    </source>
</evidence>
<protein>
    <recommendedName>
        <fullName evidence="2">pyridoxal kinase</fullName>
        <ecNumber evidence="2">2.7.1.35</ecNumber>
    </recommendedName>
</protein>
<evidence type="ECO:0000256" key="4">
    <source>
        <dbReference type="ARBA" id="ARBA00022741"/>
    </source>
</evidence>
<dbReference type="EC" id="2.7.1.35" evidence="2"/>
<feature type="transmembrane region" description="Helical" evidence="7">
    <location>
        <begin position="45"/>
        <end position="62"/>
    </location>
</feature>
<dbReference type="SUPFAM" id="SSF53613">
    <property type="entry name" value="Ribokinase-like"/>
    <property type="match status" value="1"/>
</dbReference>
<dbReference type="EMBL" id="LR862147">
    <property type="protein sequence ID" value="CAD1829432.1"/>
    <property type="molecule type" value="Genomic_DNA"/>
</dbReference>
<evidence type="ECO:0000256" key="6">
    <source>
        <dbReference type="ARBA" id="ARBA00022840"/>
    </source>
</evidence>
<dbReference type="Gene3D" id="3.40.1190.20">
    <property type="match status" value="1"/>
</dbReference>
<keyword evidence="4" id="KW-0547">Nucleotide-binding</keyword>
<evidence type="ECO:0000256" key="7">
    <source>
        <dbReference type="SAM" id="Phobius"/>
    </source>
</evidence>
<dbReference type="GO" id="GO:0008478">
    <property type="term" value="F:pyridoxal kinase activity"/>
    <property type="evidence" value="ECO:0007669"/>
    <property type="project" value="UniProtKB-EC"/>
</dbReference>
<dbReference type="GO" id="GO:0005524">
    <property type="term" value="F:ATP binding"/>
    <property type="evidence" value="ECO:0007669"/>
    <property type="project" value="UniProtKB-KW"/>
</dbReference>
<comment type="similarity">
    <text evidence="1">Belongs to the pyridoxine kinase family.</text>
</comment>
<dbReference type="PANTHER" id="PTHR10534">
    <property type="entry name" value="PYRIDOXAL KINASE"/>
    <property type="match status" value="1"/>
</dbReference>
<keyword evidence="7" id="KW-0812">Transmembrane</keyword>
<dbReference type="InterPro" id="IPR029056">
    <property type="entry name" value="Ribokinase-like"/>
</dbReference>
<name>A0A6V7PEX0_ANACO</name>
<organism evidence="8">
    <name type="scientific">Ananas comosus var. bracteatus</name>
    <name type="common">red pineapple</name>
    <dbReference type="NCBI Taxonomy" id="296719"/>
    <lineage>
        <taxon>Eukaryota</taxon>
        <taxon>Viridiplantae</taxon>
        <taxon>Streptophyta</taxon>
        <taxon>Embryophyta</taxon>
        <taxon>Tracheophyta</taxon>
        <taxon>Spermatophyta</taxon>
        <taxon>Magnoliopsida</taxon>
        <taxon>Liliopsida</taxon>
        <taxon>Poales</taxon>
        <taxon>Bromeliaceae</taxon>
        <taxon>Bromelioideae</taxon>
        <taxon>Ananas</taxon>
    </lineage>
</organism>
<dbReference type="InterPro" id="IPR004625">
    <property type="entry name" value="PyrdxlKinase"/>
</dbReference>
<proteinExistence type="inferred from homology"/>
<dbReference type="AlphaFoldDB" id="A0A6V7PEX0"/>
<keyword evidence="7" id="KW-1133">Transmembrane helix</keyword>
<sequence length="354" mass="39302">MLGMLKVRNCIKLAKISLFCLLYRYRHHLVPVQAGRFVAAWLRGLFFHLPLSLSLGFFSLYIEIDDFARFRRLACSSLVASVTEPLYPHAPLPTVAVAGRKTMHGGGEGVTVGSRSYAVIFDAGSSGSRFMSTPSMRTWICSTLGRRSSCSSRKANNLALILFAAVVCDPVMGDEGKLYVPQELVSVHREKVVPVASMLTPNQFEAEIGLSTEYRVHGHASNLPPALIWLLCRSPLFSSCLQERILGLVSLPPTKCSSLPGRRNSFFDPNRWAIRSSQSPPERWCFFGGDGLEKDAILLRRRRRGGGGRGARLALRCHCLHLARCSAATYRRARSFLLVCGTRYCTEQCKNFLA</sequence>
<dbReference type="PANTHER" id="PTHR10534:SF2">
    <property type="entry name" value="PYRIDOXAL KINASE"/>
    <property type="match status" value="1"/>
</dbReference>
<keyword evidence="7" id="KW-0472">Membrane</keyword>
<evidence type="ECO:0000313" key="8">
    <source>
        <dbReference type="EMBL" id="CAD1829432.1"/>
    </source>
</evidence>
<evidence type="ECO:0000256" key="1">
    <source>
        <dbReference type="ARBA" id="ARBA00008805"/>
    </source>
</evidence>
<keyword evidence="6" id="KW-0067">ATP-binding</keyword>
<evidence type="ECO:0000256" key="2">
    <source>
        <dbReference type="ARBA" id="ARBA00012104"/>
    </source>
</evidence>
<reference evidence="8" key="1">
    <citation type="submission" date="2020-07" db="EMBL/GenBank/DDBJ databases">
        <authorList>
            <person name="Lin J."/>
        </authorList>
    </citation>
    <scope>NUCLEOTIDE SEQUENCE</scope>
</reference>